<organism evidence="1">
    <name type="scientific">marine sediment metagenome</name>
    <dbReference type="NCBI Taxonomy" id="412755"/>
    <lineage>
        <taxon>unclassified sequences</taxon>
        <taxon>metagenomes</taxon>
        <taxon>ecological metagenomes</taxon>
    </lineage>
</organism>
<accession>X0UFH5</accession>
<gene>
    <name evidence="1" type="ORF">S01H1_21864</name>
</gene>
<protein>
    <submittedName>
        <fullName evidence="1">Uncharacterized protein</fullName>
    </submittedName>
</protein>
<name>X0UFH5_9ZZZZ</name>
<proteinExistence type="predicted"/>
<dbReference type="EMBL" id="BARS01012209">
    <property type="protein sequence ID" value="GAF98051.1"/>
    <property type="molecule type" value="Genomic_DNA"/>
</dbReference>
<sequence>MARQKSLDTLFVNIRKTLFELINMIEIKIDVGYILEEVEEVKHQIVKLVGGRNELINDIEKTNTALYRKYESKLASFIPKKEAYNLINKIENWLKELVQLV</sequence>
<evidence type="ECO:0000313" key="1">
    <source>
        <dbReference type="EMBL" id="GAF98051.1"/>
    </source>
</evidence>
<reference evidence="1" key="1">
    <citation type="journal article" date="2014" name="Front. Microbiol.">
        <title>High frequency of phylogenetically diverse reductive dehalogenase-homologous genes in deep subseafloor sedimentary metagenomes.</title>
        <authorList>
            <person name="Kawai M."/>
            <person name="Futagami T."/>
            <person name="Toyoda A."/>
            <person name="Takaki Y."/>
            <person name="Nishi S."/>
            <person name="Hori S."/>
            <person name="Arai W."/>
            <person name="Tsubouchi T."/>
            <person name="Morono Y."/>
            <person name="Uchiyama I."/>
            <person name="Ito T."/>
            <person name="Fujiyama A."/>
            <person name="Inagaki F."/>
            <person name="Takami H."/>
        </authorList>
    </citation>
    <scope>NUCLEOTIDE SEQUENCE</scope>
    <source>
        <strain evidence="1">Expedition CK06-06</strain>
    </source>
</reference>
<dbReference type="AlphaFoldDB" id="X0UFH5"/>
<comment type="caution">
    <text evidence="1">The sequence shown here is derived from an EMBL/GenBank/DDBJ whole genome shotgun (WGS) entry which is preliminary data.</text>
</comment>